<dbReference type="RefSeq" id="WP_188579136.1">
    <property type="nucleotide sequence ID" value="NZ_BMCT01000003.1"/>
</dbReference>
<name>A0A917C1Y1_9HYPH</name>
<dbReference type="InterPro" id="IPR029062">
    <property type="entry name" value="Class_I_gatase-like"/>
</dbReference>
<dbReference type="PANTHER" id="PTHR42695:SF5">
    <property type="entry name" value="GLUTAMINE AMIDOTRANSFERASE YLR126C-RELATED"/>
    <property type="match status" value="1"/>
</dbReference>
<dbReference type="AlphaFoldDB" id="A0A917C1Y1"/>
<dbReference type="NCBIfam" id="NF005072">
    <property type="entry name" value="PRK06490.1"/>
    <property type="match status" value="1"/>
</dbReference>
<gene>
    <name evidence="2" type="ORF">GCM10007301_25850</name>
</gene>
<keyword evidence="3" id="KW-1185">Reference proteome</keyword>
<dbReference type="GO" id="GO:0005829">
    <property type="term" value="C:cytosol"/>
    <property type="evidence" value="ECO:0007669"/>
    <property type="project" value="TreeGrafter"/>
</dbReference>
<evidence type="ECO:0000313" key="3">
    <source>
        <dbReference type="Proteomes" id="UP000606044"/>
    </source>
</evidence>
<dbReference type="PROSITE" id="PS51273">
    <property type="entry name" value="GATASE_TYPE_1"/>
    <property type="match status" value="1"/>
</dbReference>
<evidence type="ECO:0000313" key="2">
    <source>
        <dbReference type="EMBL" id="GGF64894.1"/>
    </source>
</evidence>
<dbReference type="SUPFAM" id="SSF52317">
    <property type="entry name" value="Class I glutamine amidotransferase-like"/>
    <property type="match status" value="1"/>
</dbReference>
<feature type="domain" description="Glutamine amidotransferase" evidence="1">
    <location>
        <begin position="60"/>
        <end position="194"/>
    </location>
</feature>
<dbReference type="PANTHER" id="PTHR42695">
    <property type="entry name" value="GLUTAMINE AMIDOTRANSFERASE YLR126C-RELATED"/>
    <property type="match status" value="1"/>
</dbReference>
<dbReference type="InterPro" id="IPR017926">
    <property type="entry name" value="GATASE"/>
</dbReference>
<sequence>MHTRVEHPRPAEPSESLGRILTILHQAHSTPGRIGRLLEARGYTLDPRRPALGDALPEHLDDHAGVVIFGGPMSVNDPLPWLKTELDFVGKVIEQDAPLLGVCLGAQLMAKQLGAKVSRHTEGLSEIGYYPLSPTELGADLLPWPSHVYHWHSEGFELPEGADLLATGEVFPNQAFRYGRHGFAVQFHPEVTHEMMCRWTTKAADKLKQPGAQPGPAHLDGWYRHDPAVCHWLERFLDGWLDLTVEDPV</sequence>
<dbReference type="Proteomes" id="UP000606044">
    <property type="component" value="Unassembled WGS sequence"/>
</dbReference>
<reference evidence="2" key="1">
    <citation type="journal article" date="2014" name="Int. J. Syst. Evol. Microbiol.">
        <title>Complete genome sequence of Corynebacterium casei LMG S-19264T (=DSM 44701T), isolated from a smear-ripened cheese.</title>
        <authorList>
            <consortium name="US DOE Joint Genome Institute (JGI-PGF)"/>
            <person name="Walter F."/>
            <person name="Albersmeier A."/>
            <person name="Kalinowski J."/>
            <person name="Ruckert C."/>
        </authorList>
    </citation>
    <scope>NUCLEOTIDE SEQUENCE</scope>
    <source>
        <strain evidence="2">CCM 7897</strain>
    </source>
</reference>
<dbReference type="Pfam" id="PF00117">
    <property type="entry name" value="GATase"/>
    <property type="match status" value="1"/>
</dbReference>
<dbReference type="EMBL" id="BMCT01000003">
    <property type="protein sequence ID" value="GGF64894.1"/>
    <property type="molecule type" value="Genomic_DNA"/>
</dbReference>
<organism evidence="2 3">
    <name type="scientific">Azorhizobium oxalatiphilum</name>
    <dbReference type="NCBI Taxonomy" id="980631"/>
    <lineage>
        <taxon>Bacteria</taxon>
        <taxon>Pseudomonadati</taxon>
        <taxon>Pseudomonadota</taxon>
        <taxon>Alphaproteobacteria</taxon>
        <taxon>Hyphomicrobiales</taxon>
        <taxon>Xanthobacteraceae</taxon>
        <taxon>Azorhizobium</taxon>
    </lineage>
</organism>
<evidence type="ECO:0000259" key="1">
    <source>
        <dbReference type="Pfam" id="PF00117"/>
    </source>
</evidence>
<comment type="caution">
    <text evidence="2">The sequence shown here is derived from an EMBL/GenBank/DDBJ whole genome shotgun (WGS) entry which is preliminary data.</text>
</comment>
<proteinExistence type="predicted"/>
<dbReference type="CDD" id="cd01741">
    <property type="entry name" value="GATase1_1"/>
    <property type="match status" value="1"/>
</dbReference>
<dbReference type="InterPro" id="IPR044992">
    <property type="entry name" value="ChyE-like"/>
</dbReference>
<accession>A0A917C1Y1</accession>
<dbReference type="FunFam" id="3.40.50.880:FF:000033">
    <property type="entry name" value="Glutamine amidotransferase class-I"/>
    <property type="match status" value="1"/>
</dbReference>
<reference evidence="2" key="2">
    <citation type="submission" date="2020-09" db="EMBL/GenBank/DDBJ databases">
        <authorList>
            <person name="Sun Q."/>
            <person name="Sedlacek I."/>
        </authorList>
    </citation>
    <scope>NUCLEOTIDE SEQUENCE</scope>
    <source>
        <strain evidence="2">CCM 7897</strain>
    </source>
</reference>
<dbReference type="Gene3D" id="3.40.50.880">
    <property type="match status" value="1"/>
</dbReference>
<protein>
    <submittedName>
        <fullName evidence="2">GMP synthase</fullName>
    </submittedName>
</protein>